<dbReference type="RefSeq" id="WP_105935203.1">
    <property type="nucleotide sequence ID" value="NZ_PVNP01000157.1"/>
</dbReference>
<evidence type="ECO:0008006" key="3">
    <source>
        <dbReference type="Google" id="ProtNLM"/>
    </source>
</evidence>
<organism evidence="1 2">
    <name type="scientific">Alteromonas alba</name>
    <dbReference type="NCBI Taxonomy" id="2079529"/>
    <lineage>
        <taxon>Bacteria</taxon>
        <taxon>Pseudomonadati</taxon>
        <taxon>Pseudomonadota</taxon>
        <taxon>Gammaproteobacteria</taxon>
        <taxon>Alteromonadales</taxon>
        <taxon>Alteromonadaceae</taxon>
        <taxon>Alteromonas/Salinimonas group</taxon>
        <taxon>Alteromonas</taxon>
    </lineage>
</organism>
<gene>
    <name evidence="1" type="ORF">C6Y40_14445</name>
</gene>
<reference evidence="2" key="1">
    <citation type="journal article" date="2020" name="Int. J. Syst. Evol. Microbiol.">
        <title>Alteromonas alba sp. nov., a marine bacterium isolated from the seawater of the West Pacific Ocean.</title>
        <authorList>
            <person name="Sun C."/>
            <person name="Wu Y.-H."/>
            <person name="Xamxidin M."/>
            <person name="Cheng H."/>
            <person name="Xu X.-W."/>
        </authorList>
    </citation>
    <scope>NUCLEOTIDE SEQUENCE [LARGE SCALE GENOMIC DNA]</scope>
    <source>
        <strain evidence="2">190</strain>
    </source>
</reference>
<dbReference type="Pfam" id="PF03928">
    <property type="entry name" value="HbpS-like"/>
    <property type="match status" value="1"/>
</dbReference>
<dbReference type="EMBL" id="PVNP01000157">
    <property type="protein sequence ID" value="PRO72867.1"/>
    <property type="molecule type" value="Genomic_DNA"/>
</dbReference>
<name>A0A2S9V8R2_9ALTE</name>
<protein>
    <recommendedName>
        <fullName evidence="3">Heme-binding protein</fullName>
    </recommendedName>
</protein>
<accession>A0A2S9V8R2</accession>
<dbReference type="OrthoDB" id="9800768at2"/>
<evidence type="ECO:0000313" key="1">
    <source>
        <dbReference type="EMBL" id="PRO72867.1"/>
    </source>
</evidence>
<evidence type="ECO:0000313" key="2">
    <source>
        <dbReference type="Proteomes" id="UP000238949"/>
    </source>
</evidence>
<sequence>MTTSMTLAAARRHIADAISKSEQLGIKVCIAVVDSGAHLVAFERMDGAFLGSVDIAIKKARTSALFPLESGQLGALIRSEKLTGFELSNENLMGFNGGVPIFAGENQIGAIGISGGSAGEDLAIARAALG</sequence>
<dbReference type="Gene3D" id="3.30.450.150">
    <property type="entry name" value="Haem-degrading domain"/>
    <property type="match status" value="1"/>
</dbReference>
<dbReference type="PANTHER" id="PTHR34309">
    <property type="entry name" value="SLR1406 PROTEIN"/>
    <property type="match status" value="1"/>
</dbReference>
<dbReference type="InterPro" id="IPR005624">
    <property type="entry name" value="PduO/GlcC-like"/>
</dbReference>
<keyword evidence="2" id="KW-1185">Reference proteome</keyword>
<dbReference type="InterPro" id="IPR052517">
    <property type="entry name" value="GlcG_carb_metab_protein"/>
</dbReference>
<dbReference type="Proteomes" id="UP000238949">
    <property type="component" value="Unassembled WGS sequence"/>
</dbReference>
<dbReference type="SUPFAM" id="SSF143744">
    <property type="entry name" value="GlcG-like"/>
    <property type="match status" value="1"/>
</dbReference>
<dbReference type="InterPro" id="IPR038084">
    <property type="entry name" value="PduO/GlcC-like_sf"/>
</dbReference>
<dbReference type="AlphaFoldDB" id="A0A2S9V8R2"/>
<comment type="caution">
    <text evidence="1">The sequence shown here is derived from an EMBL/GenBank/DDBJ whole genome shotgun (WGS) entry which is preliminary data.</text>
</comment>
<proteinExistence type="predicted"/>
<dbReference type="PANTHER" id="PTHR34309:SF1">
    <property type="entry name" value="PROTEIN GLCG"/>
    <property type="match status" value="1"/>
</dbReference>